<reference evidence="9 11" key="2">
    <citation type="submission" date="2014-05" db="EMBL/GenBank/DDBJ databases">
        <authorList>
            <person name="Jahns A.C."/>
            <person name="Eilers H."/>
            <person name="Alexeyev O.A."/>
        </authorList>
    </citation>
    <scope>NUCLEOTIDE SEQUENCE [LARGE SCALE GENOMIC DNA]</scope>
    <source>
        <strain evidence="9 11">DSM 20700</strain>
    </source>
</reference>
<evidence type="ECO:0000256" key="6">
    <source>
        <dbReference type="SAM" id="Phobius"/>
    </source>
</evidence>
<evidence type="ECO:0000256" key="1">
    <source>
        <dbReference type="ARBA" id="ARBA00004651"/>
    </source>
</evidence>
<evidence type="ECO:0000313" key="9">
    <source>
        <dbReference type="EMBL" id="OCT41725.1"/>
    </source>
</evidence>
<dbReference type="EMBL" id="JNBU01000106">
    <property type="protein sequence ID" value="OCT41725.1"/>
    <property type="molecule type" value="Genomic_DNA"/>
</dbReference>
<dbReference type="EMBL" id="AOSS01000107">
    <property type="protein sequence ID" value="ERF57313.1"/>
    <property type="molecule type" value="Genomic_DNA"/>
</dbReference>
<sequence length="285" mass="30103">MMSSFLHDLGAWCFRRAKTVVALWLGLLVLLGVGMVALQGDYDDSFTIPGAPSQVAYDNLQVTFPQASALSANVVITVPDGTDISSKPIRSRIERGVEELRDLKDVTGATSPWNRHVTGMINKDHTAAVIQVELGQVSSVTFPDSGRDDLQQLGHEIQADLPSGSHVYVGGQAFEAMLPSLSITEVIGVGVALVVLAVTLGSLVAAGMPIITAVLGVGITYAIMAILTRFTTVNSVTPMLAVMLGLAVGIDYALFILSRHRDQLRDGFEVQESAARAVATSGSAV</sequence>
<dbReference type="Gene3D" id="1.20.1640.10">
    <property type="entry name" value="Multidrug efflux transporter AcrB transmembrane domain"/>
    <property type="match status" value="1"/>
</dbReference>
<dbReference type="AlphaFoldDB" id="U1FCK4"/>
<dbReference type="InterPro" id="IPR050545">
    <property type="entry name" value="Mycobact_MmpL"/>
</dbReference>
<keyword evidence="4 6" id="KW-1133">Transmembrane helix</keyword>
<feature type="transmembrane region" description="Helical" evidence="6">
    <location>
        <begin position="236"/>
        <end position="257"/>
    </location>
</feature>
<reference evidence="8 10" key="1">
    <citation type="journal article" date="2013" name="BMC Genomics">
        <title>Comparative genomics reveals distinct host-interacting traits of three major human-associated propionibacteria.</title>
        <authorList>
            <person name="Mak T.N."/>
            <person name="Schmid M."/>
            <person name="Brzuszkiewicz E."/>
            <person name="Zeng G."/>
            <person name="Meyer R."/>
            <person name="Sfanos K.S."/>
            <person name="Brinkmann V."/>
            <person name="Meyer T.F."/>
            <person name="Bruggemann H."/>
        </authorList>
    </citation>
    <scope>NUCLEOTIDE SEQUENCE [LARGE SCALE GENOMIC DNA]</scope>
    <source>
        <strain evidence="8 10">DSM 20700</strain>
    </source>
</reference>
<evidence type="ECO:0000313" key="10">
    <source>
        <dbReference type="Proteomes" id="UP000016307"/>
    </source>
</evidence>
<proteinExistence type="predicted"/>
<dbReference type="InterPro" id="IPR004869">
    <property type="entry name" value="MMPL_dom"/>
</dbReference>
<keyword evidence="10" id="KW-1185">Reference proteome</keyword>
<evidence type="ECO:0000256" key="2">
    <source>
        <dbReference type="ARBA" id="ARBA00022475"/>
    </source>
</evidence>
<dbReference type="PANTHER" id="PTHR33406">
    <property type="entry name" value="MEMBRANE PROTEIN MJ1562-RELATED"/>
    <property type="match status" value="1"/>
</dbReference>
<comment type="subcellular location">
    <subcellularLocation>
        <location evidence="1">Cell membrane</location>
        <topology evidence="1">Multi-pass membrane protein</topology>
    </subcellularLocation>
</comment>
<organism evidence="8 10">
    <name type="scientific">Cutibacterium granulosum DSM 20700</name>
    <dbReference type="NCBI Taxonomy" id="1160719"/>
    <lineage>
        <taxon>Bacteria</taxon>
        <taxon>Bacillati</taxon>
        <taxon>Actinomycetota</taxon>
        <taxon>Actinomycetes</taxon>
        <taxon>Propionibacteriales</taxon>
        <taxon>Propionibacteriaceae</taxon>
        <taxon>Cutibacterium</taxon>
    </lineage>
</organism>
<dbReference type="Pfam" id="PF03176">
    <property type="entry name" value="MMPL"/>
    <property type="match status" value="1"/>
</dbReference>
<evidence type="ECO:0000256" key="4">
    <source>
        <dbReference type="ARBA" id="ARBA00022989"/>
    </source>
</evidence>
<evidence type="ECO:0000256" key="3">
    <source>
        <dbReference type="ARBA" id="ARBA00022692"/>
    </source>
</evidence>
<feature type="non-terminal residue" evidence="8">
    <location>
        <position position="285"/>
    </location>
</feature>
<evidence type="ECO:0000256" key="5">
    <source>
        <dbReference type="ARBA" id="ARBA00023136"/>
    </source>
</evidence>
<name>U1FCK4_9ACTN</name>
<feature type="transmembrane region" description="Helical" evidence="6">
    <location>
        <begin position="186"/>
        <end position="206"/>
    </location>
</feature>
<accession>U1FCK4</accession>
<evidence type="ECO:0000259" key="7">
    <source>
        <dbReference type="Pfam" id="PF03176"/>
    </source>
</evidence>
<feature type="domain" description="Membrane transport protein MMPL" evidence="7">
    <location>
        <begin position="46"/>
        <end position="285"/>
    </location>
</feature>
<dbReference type="PANTHER" id="PTHR33406:SF13">
    <property type="entry name" value="MEMBRANE PROTEIN YDFJ"/>
    <property type="match status" value="1"/>
</dbReference>
<dbReference type="RefSeq" id="WP_021103692.1">
    <property type="nucleotide sequence ID" value="NZ_AOSS01000107.1"/>
</dbReference>
<feature type="transmembrane region" description="Helical" evidence="6">
    <location>
        <begin position="213"/>
        <end position="230"/>
    </location>
</feature>
<gene>
    <name evidence="8" type="ORF">H641_03370</name>
    <name evidence="9" type="ORF">L860_15075</name>
</gene>
<comment type="caution">
    <text evidence="8">The sequence shown here is derived from an EMBL/GenBank/DDBJ whole genome shotgun (WGS) entry which is preliminary data.</text>
</comment>
<evidence type="ECO:0000313" key="11">
    <source>
        <dbReference type="Proteomes" id="UP000094467"/>
    </source>
</evidence>
<protein>
    <submittedName>
        <fullName evidence="8">Putative membrane transport protein</fullName>
    </submittedName>
</protein>
<dbReference type="SUPFAM" id="SSF82866">
    <property type="entry name" value="Multidrug efflux transporter AcrB transmembrane domain"/>
    <property type="match status" value="1"/>
</dbReference>
<keyword evidence="5 6" id="KW-0472">Membrane</keyword>
<dbReference type="GO" id="GO:0005886">
    <property type="term" value="C:plasma membrane"/>
    <property type="evidence" value="ECO:0007669"/>
    <property type="project" value="UniProtKB-SubCell"/>
</dbReference>
<evidence type="ECO:0000313" key="8">
    <source>
        <dbReference type="EMBL" id="ERF57313.1"/>
    </source>
</evidence>
<dbReference type="Proteomes" id="UP000016307">
    <property type="component" value="Unassembled WGS sequence"/>
</dbReference>
<keyword evidence="3 6" id="KW-0812">Transmembrane</keyword>
<dbReference type="OrthoDB" id="7051771at2"/>
<keyword evidence="2" id="KW-1003">Cell membrane</keyword>